<organism evidence="2">
    <name type="scientific">marine sediment metagenome</name>
    <dbReference type="NCBI Taxonomy" id="412755"/>
    <lineage>
        <taxon>unclassified sequences</taxon>
        <taxon>metagenomes</taxon>
        <taxon>ecological metagenomes</taxon>
    </lineage>
</organism>
<evidence type="ECO:0000256" key="1">
    <source>
        <dbReference type="SAM" id="MobiDB-lite"/>
    </source>
</evidence>
<dbReference type="AlphaFoldDB" id="A0A0F9D9Z7"/>
<comment type="caution">
    <text evidence="2">The sequence shown here is derived from an EMBL/GenBank/DDBJ whole genome shotgun (WGS) entry which is preliminary data.</text>
</comment>
<protein>
    <submittedName>
        <fullName evidence="2">Uncharacterized protein</fullName>
    </submittedName>
</protein>
<feature type="region of interest" description="Disordered" evidence="1">
    <location>
        <begin position="1"/>
        <end position="44"/>
    </location>
</feature>
<dbReference type="EMBL" id="LAZR01029809">
    <property type="protein sequence ID" value="KKL58484.1"/>
    <property type="molecule type" value="Genomic_DNA"/>
</dbReference>
<sequence length="67" mass="7298">MTQESPTARRSQTGDGAKTPPESSWSTSEGDRSRGSLGPSRFPRRFIRYVGNDDGTPIAEETNQLLG</sequence>
<reference evidence="2" key="1">
    <citation type="journal article" date="2015" name="Nature">
        <title>Complex archaea that bridge the gap between prokaryotes and eukaryotes.</title>
        <authorList>
            <person name="Spang A."/>
            <person name="Saw J.H."/>
            <person name="Jorgensen S.L."/>
            <person name="Zaremba-Niedzwiedzka K."/>
            <person name="Martijn J."/>
            <person name="Lind A.E."/>
            <person name="van Eijk R."/>
            <person name="Schleper C."/>
            <person name="Guy L."/>
            <person name="Ettema T.J."/>
        </authorList>
    </citation>
    <scope>NUCLEOTIDE SEQUENCE</scope>
</reference>
<feature type="non-terminal residue" evidence="2">
    <location>
        <position position="67"/>
    </location>
</feature>
<accession>A0A0F9D9Z7</accession>
<proteinExistence type="predicted"/>
<name>A0A0F9D9Z7_9ZZZZ</name>
<gene>
    <name evidence="2" type="ORF">LCGC14_2224940</name>
</gene>
<evidence type="ECO:0000313" key="2">
    <source>
        <dbReference type="EMBL" id="KKL58484.1"/>
    </source>
</evidence>
<feature type="compositionally biased region" description="Polar residues" evidence="1">
    <location>
        <begin position="1"/>
        <end position="14"/>
    </location>
</feature>